<evidence type="ECO:0000256" key="4">
    <source>
        <dbReference type="ARBA" id="ARBA00010281"/>
    </source>
</evidence>
<evidence type="ECO:0000313" key="12">
    <source>
        <dbReference type="Proteomes" id="UP000245125"/>
    </source>
</evidence>
<proteinExistence type="inferred from homology"/>
<dbReference type="EMBL" id="OUUY01000125">
    <property type="protein sequence ID" value="SPQ01853.1"/>
    <property type="molecule type" value="Genomic_DNA"/>
</dbReference>
<evidence type="ECO:0000313" key="11">
    <source>
        <dbReference type="EMBL" id="SPQ01853.1"/>
    </source>
</evidence>
<dbReference type="Pfam" id="PF00534">
    <property type="entry name" value="Glycos_transf_1"/>
    <property type="match status" value="1"/>
</dbReference>
<evidence type="ECO:0000259" key="10">
    <source>
        <dbReference type="Pfam" id="PF08323"/>
    </source>
</evidence>
<dbReference type="GO" id="GO:0004373">
    <property type="term" value="F:alpha-1,4-glucan glucosyltransferase (UDP-glucose donor) activity"/>
    <property type="evidence" value="ECO:0007669"/>
    <property type="project" value="InterPro"/>
</dbReference>
<evidence type="ECO:0000256" key="6">
    <source>
        <dbReference type="ARBA" id="ARBA00022679"/>
    </source>
</evidence>
<reference evidence="12" key="1">
    <citation type="submission" date="2018-03" db="EMBL/GenBank/DDBJ databases">
        <authorList>
            <person name="Zecchin S."/>
        </authorList>
    </citation>
    <scope>NUCLEOTIDE SEQUENCE [LARGE SCALE GENOMIC DNA]</scope>
</reference>
<organism evidence="11 12">
    <name type="scientific">Candidatus Sulfobium mesophilum</name>
    <dbReference type="NCBI Taxonomy" id="2016548"/>
    <lineage>
        <taxon>Bacteria</taxon>
        <taxon>Pseudomonadati</taxon>
        <taxon>Nitrospirota</taxon>
        <taxon>Nitrospiria</taxon>
        <taxon>Nitrospirales</taxon>
        <taxon>Nitrospiraceae</taxon>
        <taxon>Candidatus Sulfobium</taxon>
    </lineage>
</organism>
<dbReference type="Gene3D" id="3.40.50.2000">
    <property type="entry name" value="Glycogen Phosphorylase B"/>
    <property type="match status" value="2"/>
</dbReference>
<evidence type="ECO:0000256" key="7">
    <source>
        <dbReference type="ARBA" id="ARBA00023056"/>
    </source>
</evidence>
<evidence type="ECO:0000256" key="5">
    <source>
        <dbReference type="ARBA" id="ARBA00022676"/>
    </source>
</evidence>
<dbReference type="OrthoDB" id="9808590at2"/>
<feature type="domain" description="Glycosyl transferase family 1" evidence="9">
    <location>
        <begin position="297"/>
        <end position="448"/>
    </location>
</feature>
<dbReference type="InterPro" id="IPR001296">
    <property type="entry name" value="Glyco_trans_1"/>
</dbReference>
<keyword evidence="5 8" id="KW-0328">Glycosyltransferase</keyword>
<dbReference type="GO" id="GO:0005978">
    <property type="term" value="P:glycogen biosynthetic process"/>
    <property type="evidence" value="ECO:0007669"/>
    <property type="project" value="UniProtKB-UniRule"/>
</dbReference>
<sequence length="491" mass="56677">MYIVMVTAECAPVAKVGGLADVVYGLAHELEIRGNDVEIILPKYDCMRHDQIYGMQKIFNDLWVPFYDRRIHCSVFFGFVHGRKCFFIEPHSEKNFFNRGVYYGHQDDPERFTFFSRAALEFMFKTGKSPDVIHCHDWQTGIVPVLLFDIYKNLGMTHPRVCFTLHNLKHQGVTGGFILNAVGLGRAEHYFHHDRLRDNFYPGAINLMKAGIVYSNFVTTVSPSYAWEIQNTSLSYGLGQTLNTHAQKFGGVLNGIDYDVWNPAIDRHIPHRYAVNTGQEKKYKNKEALRNRLLLRQDYKPIVAYIGRLDHQKGVDLIRDSIFYSLANGCQFVLLGSSPDHGINNYFLSLKRQLNDNPDCHLEIGFDEELSHLIYAGSDMIVLPSLFEPCGLTQMIALKYGTVPVVRATGGLRDTVFDADYSSRPYHERNGYVFNDFNFKGLESALHRAIGMWYAYPQHFRELIVNGMRYDFSWNHPGRHYLNIYEYIRDK</sequence>
<evidence type="ECO:0000256" key="3">
    <source>
        <dbReference type="ARBA" id="ARBA00004964"/>
    </source>
</evidence>
<protein>
    <recommendedName>
        <fullName evidence="8">Glycogen synthase</fullName>
        <ecNumber evidence="8">2.4.1.21</ecNumber>
    </recommendedName>
    <alternativeName>
        <fullName evidence="8">Starch [bacterial glycogen] synthase</fullName>
    </alternativeName>
</protein>
<dbReference type="PANTHER" id="PTHR46083:SF1">
    <property type="entry name" value="GLYCOGEN SYNTHASE 2-RELATED"/>
    <property type="match status" value="1"/>
</dbReference>
<comment type="catalytic activity">
    <reaction evidence="1 8">
        <text>[(1-&gt;4)-alpha-D-glucosyl](n) + ADP-alpha-D-glucose = [(1-&gt;4)-alpha-D-glucosyl](n+1) + ADP + H(+)</text>
        <dbReference type="Rhea" id="RHEA:18189"/>
        <dbReference type="Rhea" id="RHEA-COMP:9584"/>
        <dbReference type="Rhea" id="RHEA-COMP:9587"/>
        <dbReference type="ChEBI" id="CHEBI:15378"/>
        <dbReference type="ChEBI" id="CHEBI:15444"/>
        <dbReference type="ChEBI" id="CHEBI:57498"/>
        <dbReference type="ChEBI" id="CHEBI:456216"/>
        <dbReference type="EC" id="2.4.1.21"/>
    </reaction>
</comment>
<dbReference type="HAMAP" id="MF_00484">
    <property type="entry name" value="Glycogen_synth"/>
    <property type="match status" value="1"/>
</dbReference>
<dbReference type="UniPathway" id="UPA00164"/>
<dbReference type="InterPro" id="IPR011835">
    <property type="entry name" value="GS/SS"/>
</dbReference>
<name>A0A2U3QKA9_9BACT</name>
<evidence type="ECO:0000259" key="9">
    <source>
        <dbReference type="Pfam" id="PF00534"/>
    </source>
</evidence>
<comment type="function">
    <text evidence="2 8">Synthesizes alpha-1,4-glucan chains using ADP-glucose.</text>
</comment>
<comment type="pathway">
    <text evidence="3 8">Glycan biosynthesis; glycogen biosynthesis.</text>
</comment>
<dbReference type="Proteomes" id="UP000245125">
    <property type="component" value="Unassembled WGS sequence"/>
</dbReference>
<comment type="similarity">
    <text evidence="4 8">Belongs to the glycosyltransferase 1 family. Bacterial/plant glycogen synthase subfamily.</text>
</comment>
<keyword evidence="12" id="KW-1185">Reference proteome</keyword>
<dbReference type="GO" id="GO:0009011">
    <property type="term" value="F:alpha-1,4-glucan glucosyltransferase (ADP-glucose donor) activity"/>
    <property type="evidence" value="ECO:0007669"/>
    <property type="project" value="UniProtKB-UniRule"/>
</dbReference>
<evidence type="ECO:0000256" key="1">
    <source>
        <dbReference type="ARBA" id="ARBA00001478"/>
    </source>
</evidence>
<dbReference type="Pfam" id="PF08323">
    <property type="entry name" value="Glyco_transf_5"/>
    <property type="match status" value="1"/>
</dbReference>
<gene>
    <name evidence="8 11" type="primary">glgA</name>
    <name evidence="11" type="ORF">NBG4_750012</name>
</gene>
<dbReference type="AlphaFoldDB" id="A0A2U3QKA9"/>
<feature type="domain" description="Starch synthase catalytic" evidence="10">
    <location>
        <begin position="3"/>
        <end position="243"/>
    </location>
</feature>
<evidence type="ECO:0000256" key="2">
    <source>
        <dbReference type="ARBA" id="ARBA00002764"/>
    </source>
</evidence>
<dbReference type="CDD" id="cd03791">
    <property type="entry name" value="GT5_Glycogen_synthase_DULL1-like"/>
    <property type="match status" value="1"/>
</dbReference>
<keyword evidence="7 8" id="KW-0320">Glycogen biosynthesis</keyword>
<dbReference type="PANTHER" id="PTHR46083">
    <property type="match status" value="1"/>
</dbReference>
<dbReference type="EC" id="2.4.1.21" evidence="8"/>
<dbReference type="NCBIfam" id="NF001905">
    <property type="entry name" value="PRK00654.2-4"/>
    <property type="match status" value="1"/>
</dbReference>
<dbReference type="NCBIfam" id="TIGR02095">
    <property type="entry name" value="glgA"/>
    <property type="match status" value="1"/>
</dbReference>
<dbReference type="SUPFAM" id="SSF53756">
    <property type="entry name" value="UDP-Glycosyltransferase/glycogen phosphorylase"/>
    <property type="match status" value="1"/>
</dbReference>
<dbReference type="InterPro" id="IPR013534">
    <property type="entry name" value="Starch_synth_cat_dom"/>
</dbReference>
<evidence type="ECO:0000256" key="8">
    <source>
        <dbReference type="HAMAP-Rule" id="MF_00484"/>
    </source>
</evidence>
<feature type="binding site" evidence="8">
    <location>
        <position position="15"/>
    </location>
    <ligand>
        <name>ADP-alpha-D-glucose</name>
        <dbReference type="ChEBI" id="CHEBI:57498"/>
    </ligand>
</feature>
<keyword evidence="6 8" id="KW-0808">Transferase</keyword>
<accession>A0A2U3QKA9</accession>